<comment type="caution">
    <text evidence="1">The sequence shown here is derived from an EMBL/GenBank/DDBJ whole genome shotgun (WGS) entry which is preliminary data.</text>
</comment>
<accession>A0A840TUH8</accession>
<proteinExistence type="predicted"/>
<evidence type="ECO:0008006" key="3">
    <source>
        <dbReference type="Google" id="ProtNLM"/>
    </source>
</evidence>
<organism evidence="1 2">
    <name type="scientific">Rhabdobacter roseus</name>
    <dbReference type="NCBI Taxonomy" id="1655419"/>
    <lineage>
        <taxon>Bacteria</taxon>
        <taxon>Pseudomonadati</taxon>
        <taxon>Bacteroidota</taxon>
        <taxon>Cytophagia</taxon>
        <taxon>Cytophagales</taxon>
        <taxon>Cytophagaceae</taxon>
        <taxon>Rhabdobacter</taxon>
    </lineage>
</organism>
<protein>
    <recommendedName>
        <fullName evidence="3">DUF3997 domain-containing protein</fullName>
    </recommendedName>
</protein>
<evidence type="ECO:0000313" key="1">
    <source>
        <dbReference type="EMBL" id="MBB5283640.1"/>
    </source>
</evidence>
<dbReference type="RefSeq" id="WP_184173202.1">
    <property type="nucleotide sequence ID" value="NZ_JACHGF010000002.1"/>
</dbReference>
<dbReference type="EMBL" id="JACHGF010000002">
    <property type="protein sequence ID" value="MBB5283640.1"/>
    <property type="molecule type" value="Genomic_DNA"/>
</dbReference>
<reference evidence="1 2" key="1">
    <citation type="submission" date="2020-08" db="EMBL/GenBank/DDBJ databases">
        <title>Genomic Encyclopedia of Type Strains, Phase IV (KMG-IV): sequencing the most valuable type-strain genomes for metagenomic binning, comparative biology and taxonomic classification.</title>
        <authorList>
            <person name="Goeker M."/>
        </authorList>
    </citation>
    <scope>NUCLEOTIDE SEQUENCE [LARGE SCALE GENOMIC DNA]</scope>
    <source>
        <strain evidence="1 2">DSM 105074</strain>
    </source>
</reference>
<dbReference type="AlphaFoldDB" id="A0A840TUH8"/>
<name>A0A840TUH8_9BACT</name>
<gene>
    <name evidence="1" type="ORF">HNQ92_001766</name>
</gene>
<keyword evidence="2" id="KW-1185">Reference proteome</keyword>
<evidence type="ECO:0000313" key="2">
    <source>
        <dbReference type="Proteomes" id="UP000557307"/>
    </source>
</evidence>
<sequence length="180" mass="20441">MKKVALLLIIVIPFSCETNWGNYDGYRLDYESALEYFIVLDKGKTIYASDSEEEQIKKGVQVKYVRNSGKIDSVLLGKGSIVIQSFVDKNKIEYDSNYIIVGQKPISEICECVDSCLSKKYGSRHNLPTYSLCEEAIKKTTTSQYWIIEKESNTIFGPLTASSLKKKREELGIPPRLTFI</sequence>
<dbReference type="Proteomes" id="UP000557307">
    <property type="component" value="Unassembled WGS sequence"/>
</dbReference>